<dbReference type="PANTHER" id="PTHR19367:SF18">
    <property type="entry name" value="T CELL RECEPTOR ALPHA VARIABLE 16"/>
    <property type="match status" value="1"/>
</dbReference>
<keyword evidence="1 6" id="KW-0732">Signal</keyword>
<dbReference type="SMART" id="SM00409">
    <property type="entry name" value="IG"/>
    <property type="match status" value="1"/>
</dbReference>
<dbReference type="SMART" id="SM00406">
    <property type="entry name" value="IGv"/>
    <property type="match status" value="1"/>
</dbReference>
<keyword evidence="5" id="KW-0391">Immunity</keyword>
<keyword evidence="5" id="KW-1279">T cell receptor</keyword>
<evidence type="ECO:0000256" key="6">
    <source>
        <dbReference type="SAM" id="SignalP"/>
    </source>
</evidence>
<dbReference type="InterPro" id="IPR051287">
    <property type="entry name" value="TCR_variable_region"/>
</dbReference>
<dbReference type="Pfam" id="PF07686">
    <property type="entry name" value="V-set"/>
    <property type="match status" value="1"/>
</dbReference>
<dbReference type="AlphaFoldDB" id="A0A060X391"/>
<evidence type="ECO:0000256" key="5">
    <source>
        <dbReference type="ARBA" id="ARBA00043266"/>
    </source>
</evidence>
<gene>
    <name evidence="8" type="ORF">GSONMT00049533001</name>
</gene>
<evidence type="ECO:0000256" key="4">
    <source>
        <dbReference type="ARBA" id="ARBA00023319"/>
    </source>
</evidence>
<feature type="domain" description="Ig-like" evidence="7">
    <location>
        <begin position="58"/>
        <end position="168"/>
    </location>
</feature>
<dbReference type="GO" id="GO:0002250">
    <property type="term" value="P:adaptive immune response"/>
    <property type="evidence" value="ECO:0007669"/>
    <property type="project" value="UniProtKB-KW"/>
</dbReference>
<keyword evidence="4" id="KW-0393">Immunoglobulin domain</keyword>
<dbReference type="PaxDb" id="8022-A0A060X391"/>
<evidence type="ECO:0000256" key="2">
    <source>
        <dbReference type="ARBA" id="ARBA00023130"/>
    </source>
</evidence>
<accession>A0A060X391</accession>
<evidence type="ECO:0000313" key="8">
    <source>
        <dbReference type="EMBL" id="CDQ73941.1"/>
    </source>
</evidence>
<dbReference type="InterPro" id="IPR013106">
    <property type="entry name" value="Ig_V-set"/>
</dbReference>
<feature type="chain" id="PRO_5001594790" description="Ig-like domain-containing protein" evidence="6">
    <location>
        <begin position="18"/>
        <end position="252"/>
    </location>
</feature>
<evidence type="ECO:0000256" key="3">
    <source>
        <dbReference type="ARBA" id="ARBA00023170"/>
    </source>
</evidence>
<dbReference type="SUPFAM" id="SSF48726">
    <property type="entry name" value="Immunoglobulin"/>
    <property type="match status" value="2"/>
</dbReference>
<dbReference type="PROSITE" id="PS50835">
    <property type="entry name" value="IG_LIKE"/>
    <property type="match status" value="1"/>
</dbReference>
<name>A0A060X391_ONCMY</name>
<feature type="signal peptide" evidence="6">
    <location>
        <begin position="1"/>
        <end position="17"/>
    </location>
</feature>
<reference evidence="8" key="1">
    <citation type="journal article" date="2014" name="Nat. Commun.">
        <title>The rainbow trout genome provides novel insights into evolution after whole-genome duplication in vertebrates.</title>
        <authorList>
            <person name="Berthelot C."/>
            <person name="Brunet F."/>
            <person name="Chalopin D."/>
            <person name="Juanchich A."/>
            <person name="Bernard M."/>
            <person name="Noel B."/>
            <person name="Bento P."/>
            <person name="Da Silva C."/>
            <person name="Labadie K."/>
            <person name="Alberti A."/>
            <person name="Aury J.M."/>
            <person name="Louis A."/>
            <person name="Dehais P."/>
            <person name="Bardou P."/>
            <person name="Montfort J."/>
            <person name="Klopp C."/>
            <person name="Cabau C."/>
            <person name="Gaspin C."/>
            <person name="Thorgaard G.H."/>
            <person name="Boussaha M."/>
            <person name="Quillet E."/>
            <person name="Guyomard R."/>
            <person name="Galiana D."/>
            <person name="Bobe J."/>
            <person name="Volff J.N."/>
            <person name="Genet C."/>
            <person name="Wincker P."/>
            <person name="Jaillon O."/>
            <person name="Roest Crollius H."/>
            <person name="Guiguen Y."/>
        </authorList>
    </citation>
    <scope>NUCLEOTIDE SEQUENCE [LARGE SCALE GENOMIC DNA]</scope>
</reference>
<evidence type="ECO:0000313" key="9">
    <source>
        <dbReference type="Proteomes" id="UP000193380"/>
    </source>
</evidence>
<dbReference type="InterPro" id="IPR013783">
    <property type="entry name" value="Ig-like_fold"/>
</dbReference>
<proteinExistence type="predicted"/>
<dbReference type="GO" id="GO:0042101">
    <property type="term" value="C:T cell receptor complex"/>
    <property type="evidence" value="ECO:0007669"/>
    <property type="project" value="UniProtKB-KW"/>
</dbReference>
<dbReference type="PANTHER" id="PTHR19367">
    <property type="entry name" value="T-CELL RECEPTOR ALPHA CHAIN V REGION"/>
    <property type="match status" value="1"/>
</dbReference>
<dbReference type="STRING" id="8022.A0A060X391"/>
<dbReference type="Proteomes" id="UP000193380">
    <property type="component" value="Unassembled WGS sequence"/>
</dbReference>
<reference evidence="8" key="2">
    <citation type="submission" date="2014-03" db="EMBL/GenBank/DDBJ databases">
        <authorList>
            <person name="Genoscope - CEA"/>
        </authorList>
    </citation>
    <scope>NUCLEOTIDE SEQUENCE</scope>
</reference>
<dbReference type="InterPro" id="IPR007110">
    <property type="entry name" value="Ig-like_dom"/>
</dbReference>
<organism evidence="8 9">
    <name type="scientific">Oncorhynchus mykiss</name>
    <name type="common">Rainbow trout</name>
    <name type="synonym">Salmo gairdneri</name>
    <dbReference type="NCBI Taxonomy" id="8022"/>
    <lineage>
        <taxon>Eukaryota</taxon>
        <taxon>Metazoa</taxon>
        <taxon>Chordata</taxon>
        <taxon>Craniata</taxon>
        <taxon>Vertebrata</taxon>
        <taxon>Euteleostomi</taxon>
        <taxon>Actinopterygii</taxon>
        <taxon>Neopterygii</taxon>
        <taxon>Teleostei</taxon>
        <taxon>Protacanthopterygii</taxon>
        <taxon>Salmoniformes</taxon>
        <taxon>Salmonidae</taxon>
        <taxon>Salmoninae</taxon>
        <taxon>Oncorhynchus</taxon>
    </lineage>
</organism>
<evidence type="ECO:0000259" key="7">
    <source>
        <dbReference type="PROSITE" id="PS50835"/>
    </source>
</evidence>
<keyword evidence="3" id="KW-0675">Receptor</keyword>
<sequence>MLFCSLLLFFDLKGCLCRGSTQLSHCRISQLVYLVCVRMSLILLLLLSAFIGDSMEQETITPVKPEVNALQGTDITLSCNYKGNIFNLQWYRQYPGSRPECLLWILPTNKYAQNTSITTPRHTGRLNEEKTRVDLMISSVELEDSALYHCALQPTVTGNPDTLYKNLSRHLVVNTPQLLVKEYEDITPGFTLNHDKKAKRVDLEISSAEVTDSALYYCALMANVTGNPETLHKYLHMNVGEYNTIDLVKNNT</sequence>
<dbReference type="InterPro" id="IPR036179">
    <property type="entry name" value="Ig-like_dom_sf"/>
</dbReference>
<evidence type="ECO:0000256" key="1">
    <source>
        <dbReference type="ARBA" id="ARBA00022729"/>
    </source>
</evidence>
<protein>
    <recommendedName>
        <fullName evidence="7">Ig-like domain-containing protein</fullName>
    </recommendedName>
</protein>
<keyword evidence="2" id="KW-1064">Adaptive immunity</keyword>
<dbReference type="InterPro" id="IPR003599">
    <property type="entry name" value="Ig_sub"/>
</dbReference>
<dbReference type="EMBL" id="FR904940">
    <property type="protein sequence ID" value="CDQ73941.1"/>
    <property type="molecule type" value="Genomic_DNA"/>
</dbReference>
<dbReference type="Gene3D" id="2.60.40.10">
    <property type="entry name" value="Immunoglobulins"/>
    <property type="match status" value="2"/>
</dbReference>